<dbReference type="Pfam" id="PF00593">
    <property type="entry name" value="TonB_dep_Rec_b-barrel"/>
    <property type="match status" value="1"/>
</dbReference>
<protein>
    <submittedName>
        <fullName evidence="15">TonB-dependent receptor</fullName>
    </submittedName>
</protein>
<feature type="domain" description="TonB-dependent receptor plug" evidence="14">
    <location>
        <begin position="54"/>
        <end position="155"/>
    </location>
</feature>
<feature type="domain" description="TonB-dependent receptor-like beta-barrel" evidence="13">
    <location>
        <begin position="325"/>
        <end position="838"/>
    </location>
</feature>
<evidence type="ECO:0000256" key="2">
    <source>
        <dbReference type="ARBA" id="ARBA00022448"/>
    </source>
</evidence>
<keyword evidence="3 10" id="KW-1134">Transmembrane beta strand</keyword>
<keyword evidence="4 10" id="KW-0812">Transmembrane</keyword>
<evidence type="ECO:0000256" key="5">
    <source>
        <dbReference type="ARBA" id="ARBA00022729"/>
    </source>
</evidence>
<evidence type="ECO:0000313" key="15">
    <source>
        <dbReference type="EMBL" id="QZD86620.1"/>
    </source>
</evidence>
<dbReference type="Gene3D" id="2.40.170.20">
    <property type="entry name" value="TonB-dependent receptor, beta-barrel domain"/>
    <property type="match status" value="1"/>
</dbReference>
<proteinExistence type="inferred from homology"/>
<keyword evidence="2 10" id="KW-0813">Transport</keyword>
<evidence type="ECO:0000256" key="7">
    <source>
        <dbReference type="ARBA" id="ARBA00023136"/>
    </source>
</evidence>
<dbReference type="Pfam" id="PF07715">
    <property type="entry name" value="Plug"/>
    <property type="match status" value="1"/>
</dbReference>
<evidence type="ECO:0000256" key="8">
    <source>
        <dbReference type="ARBA" id="ARBA00023170"/>
    </source>
</evidence>
<keyword evidence="7 10" id="KW-0472">Membrane</keyword>
<evidence type="ECO:0000256" key="1">
    <source>
        <dbReference type="ARBA" id="ARBA00004571"/>
    </source>
</evidence>
<dbReference type="RefSeq" id="WP_221422164.1">
    <property type="nucleotide sequence ID" value="NZ_CP081297.1"/>
</dbReference>
<evidence type="ECO:0000256" key="9">
    <source>
        <dbReference type="ARBA" id="ARBA00023237"/>
    </source>
</evidence>
<gene>
    <name evidence="15" type="ORF">K3166_10415</name>
</gene>
<keyword evidence="5 12" id="KW-0732">Signal</keyword>
<feature type="chain" id="PRO_5045856190" evidence="12">
    <location>
        <begin position="25"/>
        <end position="874"/>
    </location>
</feature>
<dbReference type="InterPro" id="IPR037066">
    <property type="entry name" value="Plug_dom_sf"/>
</dbReference>
<dbReference type="PROSITE" id="PS52016">
    <property type="entry name" value="TONB_DEPENDENT_REC_3"/>
    <property type="match status" value="1"/>
</dbReference>
<dbReference type="InterPro" id="IPR000531">
    <property type="entry name" value="Beta-barrel_TonB"/>
</dbReference>
<dbReference type="EMBL" id="CP081297">
    <property type="protein sequence ID" value="QZD86620.1"/>
    <property type="molecule type" value="Genomic_DNA"/>
</dbReference>
<accession>A0ABX8ZC93</accession>
<evidence type="ECO:0000256" key="10">
    <source>
        <dbReference type="PROSITE-ProRule" id="PRU01360"/>
    </source>
</evidence>
<evidence type="ECO:0000259" key="13">
    <source>
        <dbReference type="Pfam" id="PF00593"/>
    </source>
</evidence>
<evidence type="ECO:0000256" key="12">
    <source>
        <dbReference type="SAM" id="SignalP"/>
    </source>
</evidence>
<name>A0ABX8ZC93_9SPHN</name>
<dbReference type="PANTHER" id="PTHR30069:SF29">
    <property type="entry name" value="HEMOGLOBIN AND HEMOGLOBIN-HAPTOGLOBIN-BINDING PROTEIN 1-RELATED"/>
    <property type="match status" value="1"/>
</dbReference>
<dbReference type="InterPro" id="IPR039426">
    <property type="entry name" value="TonB-dep_rcpt-like"/>
</dbReference>
<keyword evidence="16" id="KW-1185">Reference proteome</keyword>
<sequence>MKFKYLLATSVAGIAAAGAMPAAAQSTGSIEFDDEVIVVTGRGDDGVGGVEIPNTTKAKQVLNEEIIRRQRPGQTVNDIVNLVPGVSFQNNDPWGSSGGGFTIRGFSSDRVSQTLDGLPLNDSGNYALYTNQQVDPEVLESVNVNLGTTDVDSPTASATGGTINIRTREPGDDAGIVATMTFGDVLAEGAEDTVYTRGFIMFDSGDITGMGTKMFGSVSYTTYGVPYNPYGRINKTQFNGRVWQDLGSNGDFIAVSGHFNQNRNNFAGSESLENLLPLAQDGEVEVDGVVYNDREGRFQIYETNGEFPCRVDPRTTFFGQGSPGDSVDYSDRDGCGAAFYRRYNPSDTGNIRGASRFTLGDKLTFTFDPSYQYVKANGGGPDDLRESFFSVNGGNYTGAFNGGYYFGRDLNNDGDLDDEIAGNDPSQTITNRYGVITNLIYDIADDHRVRLTYTYDRARHRQTGQITAMLGNGEPFNVFAIDAPLLDVYGNEVNKRDRLSYAILHQVSGEYVGRFGDLTAKLALRAPFFTRELNQNCFTTSAGGFVDCPNPGADLSNYVDASFNDDHAAPQSREYKYDKLLPNVGFTYDLTAEMSVFANYAKGLSVPGTDPLYDSLYFADNELARPVPETTDSFDLGMRFQNGDIEAQLGAYYTKYKNRLAVAFDPEANDGEGEYVFRNLGDVDKWGLDGSIAWRPTRTSLLYVFGSYNDSEIADDVLGGVCELSRGNVVDTRYGCTADNLGTDYFLPTGGKSESGTPQYSFGARGQLSFGDLELGAQVKHTGPRFISDINVQLDDDGSIIDDSFQAPSYTTVDLDARFVIGEFATGGDAAIQLNFTNIFDEYYIGFFGGSLDDFGFAQIGAPRAGSISLIIGY</sequence>
<evidence type="ECO:0000256" key="11">
    <source>
        <dbReference type="RuleBase" id="RU003357"/>
    </source>
</evidence>
<keyword evidence="9 10" id="KW-0998">Cell outer membrane</keyword>
<dbReference type="Gene3D" id="2.170.130.10">
    <property type="entry name" value="TonB-dependent receptor, plug domain"/>
    <property type="match status" value="1"/>
</dbReference>
<dbReference type="InterPro" id="IPR012910">
    <property type="entry name" value="Plug_dom"/>
</dbReference>
<dbReference type="InterPro" id="IPR036942">
    <property type="entry name" value="Beta-barrel_TonB_sf"/>
</dbReference>
<evidence type="ECO:0000259" key="14">
    <source>
        <dbReference type="Pfam" id="PF07715"/>
    </source>
</evidence>
<organism evidence="15 16">
    <name type="scientific">Qipengyuania psychrotolerans</name>
    <dbReference type="NCBI Taxonomy" id="2867238"/>
    <lineage>
        <taxon>Bacteria</taxon>
        <taxon>Pseudomonadati</taxon>
        <taxon>Pseudomonadota</taxon>
        <taxon>Alphaproteobacteria</taxon>
        <taxon>Sphingomonadales</taxon>
        <taxon>Erythrobacteraceae</taxon>
        <taxon>Qipengyuania</taxon>
    </lineage>
</organism>
<keyword evidence="8 15" id="KW-0675">Receptor</keyword>
<dbReference type="PANTHER" id="PTHR30069">
    <property type="entry name" value="TONB-DEPENDENT OUTER MEMBRANE RECEPTOR"/>
    <property type="match status" value="1"/>
</dbReference>
<comment type="subcellular location">
    <subcellularLocation>
        <location evidence="1 10">Cell outer membrane</location>
        <topology evidence="1 10">Multi-pass membrane protein</topology>
    </subcellularLocation>
</comment>
<dbReference type="SUPFAM" id="SSF56935">
    <property type="entry name" value="Porins"/>
    <property type="match status" value="1"/>
</dbReference>
<feature type="signal peptide" evidence="12">
    <location>
        <begin position="1"/>
        <end position="24"/>
    </location>
</feature>
<dbReference type="Proteomes" id="UP000824280">
    <property type="component" value="Chromosome"/>
</dbReference>
<reference evidence="15 16" key="1">
    <citation type="submission" date="2021-08" db="EMBL/GenBank/DDBJ databases">
        <title>Comparative Genomics Analysis of the Genus Qipengyuania Reveals Extensive Genetic Diversity and Metabolic Versatility, Including the Description of Fifteen Novel Species.</title>
        <authorList>
            <person name="Liu Y."/>
        </authorList>
    </citation>
    <scope>NUCLEOTIDE SEQUENCE [LARGE SCALE GENOMIC DNA]</scope>
    <source>
        <strain evidence="15 16">1XM2-8</strain>
    </source>
</reference>
<evidence type="ECO:0000256" key="4">
    <source>
        <dbReference type="ARBA" id="ARBA00022692"/>
    </source>
</evidence>
<evidence type="ECO:0000256" key="3">
    <source>
        <dbReference type="ARBA" id="ARBA00022452"/>
    </source>
</evidence>
<evidence type="ECO:0000256" key="6">
    <source>
        <dbReference type="ARBA" id="ARBA00023077"/>
    </source>
</evidence>
<evidence type="ECO:0000313" key="16">
    <source>
        <dbReference type="Proteomes" id="UP000824280"/>
    </source>
</evidence>
<comment type="similarity">
    <text evidence="10 11">Belongs to the TonB-dependent receptor family.</text>
</comment>
<keyword evidence="6 11" id="KW-0798">TonB box</keyword>